<dbReference type="AlphaFoldDB" id="A0A7Y2E977"/>
<evidence type="ECO:0000259" key="3">
    <source>
        <dbReference type="Pfam" id="PF06761"/>
    </source>
</evidence>
<feature type="domain" description="Type VI secretion system component TssM1 helical" evidence="5">
    <location>
        <begin position="911"/>
        <end position="976"/>
    </location>
</feature>
<sequence>MGSYIGMLLNPKALISGGAIGLIVLTIYVGPQLGLSWLLIGIIIAAILAIWITILVVTKLKANKAAKDLEDSLNQQAEDQIQTARPGREAEIEKLRDNLSEAVTALKTSKVGKAAGGSALYVLPWYMIIGPPASGKTTLLSNSGLNFPYLDPSRNRPSVRGVGGTRNCDWWFSDEAVILDTAGRYTLPVEADDSKEWIEFLKLLRDKRGKKPINGLLVGVSIQDLLSGETENVEQHASKIRSRIDELIENLSISFPIYLVFTKCDLIRGFVEFFGDLSKNERAEVWGATFARDRINHESAAQMFDSEMDGLTTALRSSRIPRLAQEAGAENRPDILFFPLQFEALRRRLSIFIETLFKENPYQEKPIFRGFYFTSGTQEGRPIDQVINAMLTGFGIDKTEEGMYLEPTQTKSYFIENAFSKVMFPDRHIAGPSLERERKKRGRRVKVFAAGSLGLVALFVGMFFLSNLNRQLLKDVRDVGDESAAIAESQSQELSLENLKTIDRFRGKLEEMERKGASVSKALLLGTFQADKALDDGRRLYLGVFNKAILQPSEPHFVRNLRSHEDSLGVSFDQYYQWYRTWRIVLDPGERLKPKDVPSVASQLSDFWEQRAADIDTDNQQKEYRDLMENQVTFASRYPSLMAELQVAPRDSDVQDQLFKAAVRRYWNADTVYPALSNLEVNVEDISVASILKGNLGVAGNVAVPGLYTKEAWEGPVKEFLDRLDGYREDWSLQRAYSSDPPSLRTQLVARHSDEYINHWTNFLGGVAVTIDKDGTKDFLERSSKEGAPLLKILRQVKDNTAFAASDPDLEPVANAFAPVQEFFQKPGVNPFRFLRKSENDVVLQEEYIEKVKAVADSYSPDGGDSGPISDLQSWVRIQIPEDQANSVTTELSRLLQLPASSVSGVQKKAAAGEVNEAWSDLVREFNETMRGKYPFANASRAVSLNDFESFFGNGGKIQSFYDEQLSGLASEDGTPRSDAAVKISGSMSSFLRKAYRIRRTMFAGGGGPDFSFSLQASGGRAPAGSGLSVRQMRFEMGGEQLSWQAGQRIPVEFQWPGSQASKGASVRLTARKGSDTITFEPKEARGEWGLFRLVDQAKTSGSGGKVTMQWTLDSDESPMDVVFEAKVPGYNPFASGFFRLSIPSKATQ</sequence>
<protein>
    <submittedName>
        <fullName evidence="6">Type VI secretion system membrane subunit TssM</fullName>
    </submittedName>
</protein>
<dbReference type="PANTHER" id="PTHR36153">
    <property type="entry name" value="INNER MEMBRANE PROTEIN-RELATED"/>
    <property type="match status" value="1"/>
</dbReference>
<dbReference type="EMBL" id="JABDJR010000326">
    <property type="protein sequence ID" value="NNF06747.1"/>
    <property type="molecule type" value="Genomic_DNA"/>
</dbReference>
<dbReference type="InterPro" id="IPR048677">
    <property type="entry name" value="TssM1_hel"/>
</dbReference>
<name>A0A7Y2E977_UNCEI</name>
<reference evidence="6 7" key="1">
    <citation type="submission" date="2020-03" db="EMBL/GenBank/DDBJ databases">
        <title>Metabolic flexibility allows generalist bacteria to become dominant in a frequently disturbed ecosystem.</title>
        <authorList>
            <person name="Chen Y.-J."/>
            <person name="Leung P.M."/>
            <person name="Bay S.K."/>
            <person name="Hugenholtz P."/>
            <person name="Kessler A.J."/>
            <person name="Shelley G."/>
            <person name="Waite D.W."/>
            <person name="Cook P.L."/>
            <person name="Greening C."/>
        </authorList>
    </citation>
    <scope>NUCLEOTIDE SEQUENCE [LARGE SCALE GENOMIC DNA]</scope>
    <source>
        <strain evidence="6">SS_bin_28</strain>
    </source>
</reference>
<proteinExistence type="predicted"/>
<dbReference type="Pfam" id="PF06744">
    <property type="entry name" value="IcmF_C"/>
    <property type="match status" value="1"/>
</dbReference>
<comment type="caution">
    <text evidence="6">The sequence shown here is derived from an EMBL/GenBank/DDBJ whole genome shotgun (WGS) entry which is preliminary data.</text>
</comment>
<evidence type="ECO:0000259" key="4">
    <source>
        <dbReference type="Pfam" id="PF14331"/>
    </source>
</evidence>
<dbReference type="Pfam" id="PF06761">
    <property type="entry name" value="IcmF-related"/>
    <property type="match status" value="1"/>
</dbReference>
<dbReference type="InterPro" id="IPR025743">
    <property type="entry name" value="TssM1_N"/>
</dbReference>
<dbReference type="InterPro" id="IPR010623">
    <property type="entry name" value="IcmF_C"/>
</dbReference>
<dbReference type="SUPFAM" id="SSF52540">
    <property type="entry name" value="P-loop containing nucleoside triphosphate hydrolases"/>
    <property type="match status" value="1"/>
</dbReference>
<evidence type="ECO:0000259" key="5">
    <source>
        <dbReference type="Pfam" id="PF21070"/>
    </source>
</evidence>
<evidence type="ECO:0000313" key="6">
    <source>
        <dbReference type="EMBL" id="NNF06747.1"/>
    </source>
</evidence>
<dbReference type="Proteomes" id="UP000547674">
    <property type="component" value="Unassembled WGS sequence"/>
</dbReference>
<dbReference type="InterPro" id="IPR017731">
    <property type="entry name" value="TssM1-like"/>
</dbReference>
<dbReference type="InterPro" id="IPR009612">
    <property type="entry name" value="IcmF-rel"/>
</dbReference>
<keyword evidence="1" id="KW-0812">Transmembrane</keyword>
<dbReference type="Pfam" id="PF14331">
    <property type="entry name" value="IcmF-related_N"/>
    <property type="match status" value="1"/>
</dbReference>
<feature type="domain" description="Type VI secretion system IcmF C-terminal" evidence="2">
    <location>
        <begin position="1029"/>
        <end position="1122"/>
    </location>
</feature>
<accession>A0A7Y2E977</accession>
<evidence type="ECO:0000313" key="7">
    <source>
        <dbReference type="Proteomes" id="UP000547674"/>
    </source>
</evidence>
<organism evidence="6 7">
    <name type="scientific">Eiseniibacteriota bacterium</name>
    <dbReference type="NCBI Taxonomy" id="2212470"/>
    <lineage>
        <taxon>Bacteria</taxon>
        <taxon>Candidatus Eiseniibacteriota</taxon>
    </lineage>
</organism>
<keyword evidence="1" id="KW-1133">Transmembrane helix</keyword>
<feature type="transmembrane region" description="Helical" evidence="1">
    <location>
        <begin position="35"/>
        <end position="57"/>
    </location>
</feature>
<dbReference type="InterPro" id="IPR053156">
    <property type="entry name" value="T6SS_TssM-like"/>
</dbReference>
<feature type="transmembrane region" description="Helical" evidence="1">
    <location>
        <begin position="445"/>
        <end position="465"/>
    </location>
</feature>
<dbReference type="InterPro" id="IPR027417">
    <property type="entry name" value="P-loop_NTPase"/>
</dbReference>
<gene>
    <name evidence="6" type="primary">tssM</name>
    <name evidence="6" type="ORF">HKN21_08300</name>
</gene>
<feature type="domain" description="Type VI secretion system component TssM1 N-terminal" evidence="4">
    <location>
        <begin position="191"/>
        <end position="449"/>
    </location>
</feature>
<evidence type="ECO:0000259" key="2">
    <source>
        <dbReference type="Pfam" id="PF06744"/>
    </source>
</evidence>
<keyword evidence="1" id="KW-0472">Membrane</keyword>
<dbReference type="CDD" id="cd00882">
    <property type="entry name" value="Ras_like_GTPase"/>
    <property type="match status" value="1"/>
</dbReference>
<feature type="transmembrane region" description="Helical" evidence="1">
    <location>
        <begin position="12"/>
        <end position="29"/>
    </location>
</feature>
<dbReference type="Pfam" id="PF21070">
    <property type="entry name" value="IcmF_helical"/>
    <property type="match status" value="1"/>
</dbReference>
<evidence type="ECO:0000256" key="1">
    <source>
        <dbReference type="SAM" id="Phobius"/>
    </source>
</evidence>
<dbReference type="NCBIfam" id="TIGR03348">
    <property type="entry name" value="VI_IcmF"/>
    <property type="match status" value="1"/>
</dbReference>
<feature type="domain" description="IcmF-related" evidence="3">
    <location>
        <begin position="505"/>
        <end position="801"/>
    </location>
</feature>
<dbReference type="PANTHER" id="PTHR36153:SF1">
    <property type="entry name" value="TYPE VI SECRETION SYSTEM COMPONENT TSSM1"/>
    <property type="match status" value="1"/>
</dbReference>